<dbReference type="RefSeq" id="WP_342947814.1">
    <property type="nucleotide sequence ID" value="NZ_JAYMRV010000005.1"/>
</dbReference>
<reference evidence="1 2" key="1">
    <citation type="submission" date="2024-01" db="EMBL/GenBank/DDBJ databases">
        <title>The diversity of rhizobia nodulating Mimosa spp. in eleven states of Brazil covering several biomes is determined by host plant, location, and edaphic factors.</title>
        <authorList>
            <person name="Rouws L."/>
            <person name="Barauna A."/>
            <person name="Beukes C."/>
            <person name="De Faria S.M."/>
            <person name="Gross E."/>
            <person name="Dos Reis Junior F.B."/>
            <person name="Simon M."/>
            <person name="Maluk M."/>
            <person name="Odee D.W."/>
            <person name="Kenicer G."/>
            <person name="Young J.P.W."/>
            <person name="Reis V.M."/>
            <person name="Zilli J."/>
            <person name="James E.K."/>
        </authorList>
    </citation>
    <scope>NUCLEOTIDE SEQUENCE [LARGE SCALE GENOMIC DNA]</scope>
    <source>
        <strain evidence="1 2">JPY167</strain>
    </source>
</reference>
<name>A0ABU9RSH8_9BURK</name>
<dbReference type="Gene3D" id="1.10.10.2830">
    <property type="match status" value="1"/>
</dbReference>
<comment type="caution">
    <text evidence="1">The sequence shown here is derived from an EMBL/GenBank/DDBJ whole genome shotgun (WGS) entry which is preliminary data.</text>
</comment>
<gene>
    <name evidence="1" type="ORF">VSR73_18250</name>
</gene>
<protein>
    <submittedName>
        <fullName evidence="1">Uncharacterized protein</fullName>
    </submittedName>
</protein>
<proteinExistence type="predicted"/>
<evidence type="ECO:0000313" key="2">
    <source>
        <dbReference type="Proteomes" id="UP001489897"/>
    </source>
</evidence>
<keyword evidence="2" id="KW-1185">Reference proteome</keyword>
<dbReference type="EMBL" id="JAYMRV010000005">
    <property type="protein sequence ID" value="MEM5423005.1"/>
    <property type="molecule type" value="Genomic_DNA"/>
</dbReference>
<organism evidence="1 2">
    <name type="scientific">Paraburkholderia ferrariae</name>
    <dbReference type="NCBI Taxonomy" id="386056"/>
    <lineage>
        <taxon>Bacteria</taxon>
        <taxon>Pseudomonadati</taxon>
        <taxon>Pseudomonadota</taxon>
        <taxon>Betaproteobacteria</taxon>
        <taxon>Burkholderiales</taxon>
        <taxon>Burkholderiaceae</taxon>
        <taxon>Paraburkholderia</taxon>
    </lineage>
</organism>
<sequence>MSTEPKTTSKAIPNKVTARAVHKRMRAEGASHYALGCFYKDMLTRRLWSSQSDLARSLEISKSNISKAIALTRIPMEVVEAVGGAKHVSFRIGELLLSAIDKFGAAIFISRVREAVRAGFVALDDILEFAVFDRLPRPTPRAVRVRLARDKKSLRLDIPDLDQLLPHLSDLEEFIVRNFIFFKIGLSDRQNAAAESAQRRLRMAASRAKVGPPNIKPRREV</sequence>
<dbReference type="Proteomes" id="UP001489897">
    <property type="component" value="Unassembled WGS sequence"/>
</dbReference>
<evidence type="ECO:0000313" key="1">
    <source>
        <dbReference type="EMBL" id="MEM5423005.1"/>
    </source>
</evidence>
<accession>A0ABU9RSH8</accession>